<dbReference type="KEGG" id="aba:Acid345_3731"/>
<name>Q1IK68_KORVE</name>
<dbReference type="InterPro" id="IPR036388">
    <property type="entry name" value="WH-like_DNA-bd_sf"/>
</dbReference>
<dbReference type="Proteomes" id="UP000002432">
    <property type="component" value="Chromosome"/>
</dbReference>
<protein>
    <submittedName>
        <fullName evidence="1">Sigma-24, ECF subfamily</fullName>
    </submittedName>
</protein>
<accession>Q1IK68</accession>
<dbReference type="HOGENOM" id="CLU_1088959_0_0_0"/>
<keyword evidence="2" id="KW-1185">Reference proteome</keyword>
<dbReference type="SUPFAM" id="SSF88659">
    <property type="entry name" value="Sigma3 and sigma4 domains of RNA polymerase sigma factors"/>
    <property type="match status" value="1"/>
</dbReference>
<dbReference type="InterPro" id="IPR013324">
    <property type="entry name" value="RNA_pol_sigma_r3/r4-like"/>
</dbReference>
<evidence type="ECO:0000313" key="1">
    <source>
        <dbReference type="EMBL" id="ABF42732.1"/>
    </source>
</evidence>
<gene>
    <name evidence="1" type="ordered locus">Acid345_3731</name>
</gene>
<dbReference type="eggNOG" id="COG1595">
    <property type="taxonomic scope" value="Bacteria"/>
</dbReference>
<proteinExistence type="predicted"/>
<dbReference type="EMBL" id="CP000360">
    <property type="protein sequence ID" value="ABF42732.1"/>
    <property type="molecule type" value="Genomic_DNA"/>
</dbReference>
<dbReference type="AlphaFoldDB" id="Q1IK68"/>
<dbReference type="EnsemblBacteria" id="ABF42732">
    <property type="protein sequence ID" value="ABF42732"/>
    <property type="gene ID" value="Acid345_3731"/>
</dbReference>
<dbReference type="Gene3D" id="1.10.10.10">
    <property type="entry name" value="Winged helix-like DNA-binding domain superfamily/Winged helix DNA-binding domain"/>
    <property type="match status" value="1"/>
</dbReference>
<reference evidence="1 2" key="1">
    <citation type="journal article" date="2009" name="Appl. Environ. Microbiol.">
        <title>Three genomes from the phylum Acidobacteria provide insight into the lifestyles of these microorganisms in soils.</title>
        <authorList>
            <person name="Ward N.L."/>
            <person name="Challacombe J.F."/>
            <person name="Janssen P.H."/>
            <person name="Henrissat B."/>
            <person name="Coutinho P.M."/>
            <person name="Wu M."/>
            <person name="Xie G."/>
            <person name="Haft D.H."/>
            <person name="Sait M."/>
            <person name="Badger J."/>
            <person name="Barabote R.D."/>
            <person name="Bradley B."/>
            <person name="Brettin T.S."/>
            <person name="Brinkac L.M."/>
            <person name="Bruce D."/>
            <person name="Creasy T."/>
            <person name="Daugherty S.C."/>
            <person name="Davidsen T.M."/>
            <person name="DeBoy R.T."/>
            <person name="Detter J.C."/>
            <person name="Dodson R.J."/>
            <person name="Durkin A.S."/>
            <person name="Ganapathy A."/>
            <person name="Gwinn-Giglio M."/>
            <person name="Han C.S."/>
            <person name="Khouri H."/>
            <person name="Kiss H."/>
            <person name="Kothari S.P."/>
            <person name="Madupu R."/>
            <person name="Nelson K.E."/>
            <person name="Nelson W.C."/>
            <person name="Paulsen I."/>
            <person name="Penn K."/>
            <person name="Ren Q."/>
            <person name="Rosovitz M.J."/>
            <person name="Selengut J.D."/>
            <person name="Shrivastava S."/>
            <person name="Sullivan S.A."/>
            <person name="Tapia R."/>
            <person name="Thompson L.S."/>
            <person name="Watkins K.L."/>
            <person name="Yang Q."/>
            <person name="Yu C."/>
            <person name="Zafar N."/>
            <person name="Zhou L."/>
            <person name="Kuske C.R."/>
        </authorList>
    </citation>
    <scope>NUCLEOTIDE SEQUENCE [LARGE SCALE GENOMIC DNA]</scope>
    <source>
        <strain evidence="1 2">Ellin345</strain>
    </source>
</reference>
<sequence length="255" mass="29167">MSLGRQPNQCQCRSNPSILWRRLWQSSCFCISRRKQMHTITRDENHRSRYRGCRNADNSGVEGRQDSRVKRYASCVEFQQVFLKNLDSIFQLCVLLMGNDQNAEQYLLDAFDDCVLAQQVFRDWALAWAKHTVIENAIRTLKSRPKNAELLRVPEQPSIEDSDTVEAPQANALAIMALRDFERIVLVMSVFERYSDRHCALLLGCSVERIRAARTRALVQLSSSPESESAISVDRTKDADLTQAGPPLFTSVERL</sequence>
<dbReference type="STRING" id="204669.Acid345_3731"/>
<organism evidence="1 2">
    <name type="scientific">Koribacter versatilis (strain Ellin345)</name>
    <dbReference type="NCBI Taxonomy" id="204669"/>
    <lineage>
        <taxon>Bacteria</taxon>
        <taxon>Pseudomonadati</taxon>
        <taxon>Acidobacteriota</taxon>
        <taxon>Terriglobia</taxon>
        <taxon>Terriglobales</taxon>
        <taxon>Candidatus Korobacteraceae</taxon>
        <taxon>Candidatus Korobacter</taxon>
    </lineage>
</organism>
<evidence type="ECO:0000313" key="2">
    <source>
        <dbReference type="Proteomes" id="UP000002432"/>
    </source>
</evidence>